<comment type="similarity">
    <text evidence="4 12">In the N-terminal section; belongs to the CobB/CobQ family.</text>
</comment>
<comment type="similarity">
    <text evidence="3 12">In the C-terminal section; belongs to the phosphate acetyltransferase and butyryltransferase family.</text>
</comment>
<gene>
    <name evidence="15" type="primary">pta</name>
    <name evidence="15" type="ORF">LOC71_09145</name>
</gene>
<reference evidence="15" key="1">
    <citation type="submission" date="2021-11" db="EMBL/GenBank/DDBJ databases">
        <title>Genome sequence.</title>
        <authorList>
            <person name="Sun Q."/>
        </authorList>
    </citation>
    <scope>NUCLEOTIDE SEQUENCE</scope>
    <source>
        <strain evidence="15">JC740</strain>
    </source>
</reference>
<dbReference type="CDD" id="cd03109">
    <property type="entry name" value="DTBS"/>
    <property type="match status" value="1"/>
</dbReference>
<dbReference type="PIRSF" id="PIRSF006107">
    <property type="entry name" value="PhpActrans_proteobac"/>
    <property type="match status" value="1"/>
</dbReference>
<dbReference type="InterPro" id="IPR002505">
    <property type="entry name" value="PTA_PTB"/>
</dbReference>
<evidence type="ECO:0000256" key="1">
    <source>
        <dbReference type="ARBA" id="ARBA00004496"/>
    </source>
</evidence>
<comment type="subcellular location">
    <subcellularLocation>
        <location evidence="1 12">Cytoplasm</location>
    </subcellularLocation>
</comment>
<dbReference type="PANTHER" id="PTHR43356:SF3">
    <property type="entry name" value="PHOSPHATE ACETYLTRANSFERASE"/>
    <property type="match status" value="1"/>
</dbReference>
<dbReference type="Gene3D" id="3.40.50.300">
    <property type="entry name" value="P-loop containing nucleotide triphosphate hydrolases"/>
    <property type="match status" value="1"/>
</dbReference>
<comment type="caution">
    <text evidence="15">The sequence shown here is derived from an EMBL/GenBank/DDBJ whole genome shotgun (WGS) entry which is preliminary data.</text>
</comment>
<sequence length="703" mass="75910">MANPMIQRSVYIGTNSNATGKRMVALGMMELAARRFGRVAFFRPVVRLGSDQDQSIRMMRSRYGITTPTEEMCGVTRTQARQMLAADRYSDLIQLIQQKFKQLEVKADFVVVEGTSYQGLAPELEFELNADIAANIGARVLSVYAMGDRTVDECVQSVLIGNESFVDRGAQLIATIINQVPNTQSMALQAAVTTSKLNSKAPLYLLPEEPLLRQPTVREIQTGINAKLVSGDDSSLDREVAVRKVAAMQLPGFLERLANAALVMTPGDRSDILIGCVLACSQPDGPSPAAVVLTGGITPPPSVRRLVENANALPILMATEDTYTVASKAAEVRAEIGEHSPRKIESAIGVFERHVDTDSLAERLKAPVVPRITPMLFEHSLIQRARQQRVKIVLPEATEPRILQAVDVLRRRDVTDVILLGNPNEISAAAARSGVMLPGDGLHIIDPATSPLRDSFASEYYQLRQHKGVTIDIARDRMIDVTYFGTMLVHRGMAGGLVSGAVHTTANTIRPAFEFIRTRPDVNVVSSVFLMCLKEGVLVYGDCAVIPNPTAEQLTEIAISSAETAAQFGIEPRIAMLSYSTGESGQGEDVNKVREATAMVRSRRPDLAVEGPLQYDAAVDPDVAATKLPDNPVAGKATVLVFPDLNTGNNLYKAVQRSAGAIAIGPVLQGLNKPVNDLSRGCTVPDIVNTVAITAIQAQMVSE</sequence>
<dbReference type="Proteomes" id="UP001430306">
    <property type="component" value="Unassembled WGS sequence"/>
</dbReference>
<dbReference type="InterPro" id="IPR027417">
    <property type="entry name" value="P-loop_NTPase"/>
</dbReference>
<dbReference type="Gene3D" id="3.40.50.10950">
    <property type="match status" value="1"/>
</dbReference>
<dbReference type="Pfam" id="PF13500">
    <property type="entry name" value="AAA_26"/>
    <property type="match status" value="1"/>
</dbReference>
<evidence type="ECO:0000256" key="10">
    <source>
        <dbReference type="ARBA" id="ARBA00023315"/>
    </source>
</evidence>
<evidence type="ECO:0000256" key="9">
    <source>
        <dbReference type="ARBA" id="ARBA00022679"/>
    </source>
</evidence>
<evidence type="ECO:0000313" key="16">
    <source>
        <dbReference type="Proteomes" id="UP001430306"/>
    </source>
</evidence>
<evidence type="ECO:0000256" key="8">
    <source>
        <dbReference type="ARBA" id="ARBA00022490"/>
    </source>
</evidence>
<dbReference type="Pfam" id="PF01515">
    <property type="entry name" value="PTA_PTB"/>
    <property type="match status" value="1"/>
</dbReference>
<dbReference type="SUPFAM" id="SSF52540">
    <property type="entry name" value="P-loop containing nucleoside triphosphate hydrolases"/>
    <property type="match status" value="1"/>
</dbReference>
<comment type="subunit">
    <text evidence="5">Homohexamer.</text>
</comment>
<evidence type="ECO:0000259" key="13">
    <source>
        <dbReference type="Pfam" id="PF01515"/>
    </source>
</evidence>
<evidence type="ECO:0000256" key="7">
    <source>
        <dbReference type="ARBA" id="ARBA00021528"/>
    </source>
</evidence>
<evidence type="ECO:0000256" key="6">
    <source>
        <dbReference type="ARBA" id="ARBA00012707"/>
    </source>
</evidence>
<evidence type="ECO:0000256" key="12">
    <source>
        <dbReference type="PIRNR" id="PIRNR006107"/>
    </source>
</evidence>
<dbReference type="NCBIfam" id="NF007233">
    <property type="entry name" value="PRK09653.1"/>
    <property type="match status" value="1"/>
</dbReference>
<keyword evidence="16" id="KW-1185">Reference proteome</keyword>
<evidence type="ECO:0000256" key="3">
    <source>
        <dbReference type="ARBA" id="ARBA00008756"/>
    </source>
</evidence>
<keyword evidence="10 12" id="KW-0012">Acyltransferase</keyword>
<name>A0ABS8NFX4_9BACT</name>
<dbReference type="Gene3D" id="3.40.1390.20">
    <property type="entry name" value="HprK N-terminal domain-like"/>
    <property type="match status" value="1"/>
</dbReference>
<dbReference type="SUPFAM" id="SSF75138">
    <property type="entry name" value="HprK N-terminal domain-like"/>
    <property type="match status" value="1"/>
</dbReference>
<dbReference type="EC" id="2.3.1.8" evidence="6 12"/>
<comment type="domain">
    <text evidence="12">The N-terminal region seems to be important for proper quaternary structure. The C-terminal region contains the substrate-binding site.</text>
</comment>
<dbReference type="EMBL" id="JAJKFW010000020">
    <property type="protein sequence ID" value="MCC9642438.1"/>
    <property type="molecule type" value="Genomic_DNA"/>
</dbReference>
<comment type="pathway">
    <text evidence="2 12">Metabolic intermediate biosynthesis; acetyl-CoA biosynthesis; acetyl-CoA from acetate: step 2/2.</text>
</comment>
<dbReference type="SUPFAM" id="SSF53659">
    <property type="entry name" value="Isocitrate/Isopropylmalate dehydrogenase-like"/>
    <property type="match status" value="1"/>
</dbReference>
<accession>A0ABS8NFX4</accession>
<feature type="domain" description="DRTGG" evidence="14">
    <location>
        <begin position="219"/>
        <end position="330"/>
    </location>
</feature>
<feature type="domain" description="Phosphate acetyl/butaryl transferase" evidence="13">
    <location>
        <begin position="377"/>
        <end position="695"/>
    </location>
</feature>
<dbReference type="InterPro" id="IPR004614">
    <property type="entry name" value="P_AcTrfase"/>
</dbReference>
<keyword evidence="8 12" id="KW-0963">Cytoplasm</keyword>
<protein>
    <recommendedName>
        <fullName evidence="7 12">Phosphate acetyltransferase</fullName>
        <ecNumber evidence="6 12">2.3.1.8</ecNumber>
    </recommendedName>
    <alternativeName>
        <fullName evidence="11 12">Phosphotransacetylase</fullName>
    </alternativeName>
</protein>
<dbReference type="InterPro" id="IPR028979">
    <property type="entry name" value="Ser_kin/Pase_Hpr-like_N_sf"/>
</dbReference>
<dbReference type="NCBIfam" id="NF004167">
    <property type="entry name" value="PRK05632.1"/>
    <property type="match status" value="1"/>
</dbReference>
<dbReference type="InterPro" id="IPR042113">
    <property type="entry name" value="P_AcTrfase_dom1"/>
</dbReference>
<evidence type="ECO:0000256" key="2">
    <source>
        <dbReference type="ARBA" id="ARBA00004989"/>
    </source>
</evidence>
<dbReference type="GO" id="GO:0008959">
    <property type="term" value="F:phosphate acetyltransferase activity"/>
    <property type="evidence" value="ECO:0007669"/>
    <property type="project" value="UniProtKB-EC"/>
</dbReference>
<evidence type="ECO:0000313" key="15">
    <source>
        <dbReference type="EMBL" id="MCC9642438.1"/>
    </source>
</evidence>
<dbReference type="InterPro" id="IPR010766">
    <property type="entry name" value="DRTGG"/>
</dbReference>
<evidence type="ECO:0000259" key="14">
    <source>
        <dbReference type="Pfam" id="PF07085"/>
    </source>
</evidence>
<dbReference type="Pfam" id="PF07085">
    <property type="entry name" value="DRTGG"/>
    <property type="match status" value="1"/>
</dbReference>
<organism evidence="15 16">
    <name type="scientific">Rhodopirellula halodulae</name>
    <dbReference type="NCBI Taxonomy" id="2894198"/>
    <lineage>
        <taxon>Bacteria</taxon>
        <taxon>Pseudomonadati</taxon>
        <taxon>Planctomycetota</taxon>
        <taxon>Planctomycetia</taxon>
        <taxon>Pirellulales</taxon>
        <taxon>Pirellulaceae</taxon>
        <taxon>Rhodopirellula</taxon>
    </lineage>
</organism>
<evidence type="ECO:0000256" key="11">
    <source>
        <dbReference type="ARBA" id="ARBA00031108"/>
    </source>
</evidence>
<proteinExistence type="inferred from homology"/>
<comment type="function">
    <text evidence="12">Involved in acetate metabolism.</text>
</comment>
<dbReference type="InterPro" id="IPR016475">
    <property type="entry name" value="P-Actrans_bac"/>
</dbReference>
<comment type="catalytic activity">
    <reaction evidence="12">
        <text>acetyl-CoA + phosphate = acetyl phosphate + CoA</text>
        <dbReference type="Rhea" id="RHEA:19521"/>
        <dbReference type="ChEBI" id="CHEBI:22191"/>
        <dbReference type="ChEBI" id="CHEBI:43474"/>
        <dbReference type="ChEBI" id="CHEBI:57287"/>
        <dbReference type="ChEBI" id="CHEBI:57288"/>
        <dbReference type="EC" id="2.3.1.8"/>
    </reaction>
</comment>
<dbReference type="InterPro" id="IPR050500">
    <property type="entry name" value="Phos_Acetyltrans/Butyryltrans"/>
</dbReference>
<dbReference type="InterPro" id="IPR042112">
    <property type="entry name" value="P_AcTrfase_dom2"/>
</dbReference>
<keyword evidence="9 12" id="KW-0808">Transferase</keyword>
<evidence type="ECO:0000256" key="4">
    <source>
        <dbReference type="ARBA" id="ARBA00009786"/>
    </source>
</evidence>
<dbReference type="Gene3D" id="3.40.50.10750">
    <property type="entry name" value="Isocitrate/Isopropylmalate dehydrogenase-like"/>
    <property type="match status" value="1"/>
</dbReference>
<dbReference type="NCBIfam" id="TIGR00651">
    <property type="entry name" value="pta"/>
    <property type="match status" value="1"/>
</dbReference>
<dbReference type="PANTHER" id="PTHR43356">
    <property type="entry name" value="PHOSPHATE ACETYLTRANSFERASE"/>
    <property type="match status" value="1"/>
</dbReference>
<evidence type="ECO:0000256" key="5">
    <source>
        <dbReference type="ARBA" id="ARBA00011643"/>
    </source>
</evidence>